<accession>A0A6A6SUZ8</accession>
<dbReference type="EMBL" id="MU004455">
    <property type="protein sequence ID" value="KAF2650423.1"/>
    <property type="molecule type" value="Genomic_DNA"/>
</dbReference>
<evidence type="ECO:0000313" key="3">
    <source>
        <dbReference type="Proteomes" id="UP000799324"/>
    </source>
</evidence>
<evidence type="ECO:0000256" key="1">
    <source>
        <dbReference type="SAM" id="MobiDB-lite"/>
    </source>
</evidence>
<keyword evidence="3" id="KW-1185">Reference proteome</keyword>
<proteinExistence type="predicted"/>
<protein>
    <submittedName>
        <fullName evidence="2">Uncharacterized protein</fullName>
    </submittedName>
</protein>
<feature type="compositionally biased region" description="Acidic residues" evidence="1">
    <location>
        <begin position="132"/>
        <end position="149"/>
    </location>
</feature>
<sequence>MSSLVNIHFFGVPGHNPVAVPFFSIHTNQQLSQMAHNVFHVPNDQYNVHFHLDGNACGAIIAVVVWERGHYIGNGRLNIYAHFTDIVQEDSDGQENGSRTPSADGDGDEGTTVRGTTPSEFDLGPRESQNGEGEDEDEDEDEEEEEQNPADDASTQISADAAAAHAALPDAATAVA</sequence>
<dbReference type="Proteomes" id="UP000799324">
    <property type="component" value="Unassembled WGS sequence"/>
</dbReference>
<evidence type="ECO:0000313" key="2">
    <source>
        <dbReference type="EMBL" id="KAF2650423.1"/>
    </source>
</evidence>
<reference evidence="2" key="1">
    <citation type="journal article" date="2020" name="Stud. Mycol.">
        <title>101 Dothideomycetes genomes: a test case for predicting lifestyles and emergence of pathogens.</title>
        <authorList>
            <person name="Haridas S."/>
            <person name="Albert R."/>
            <person name="Binder M."/>
            <person name="Bloem J."/>
            <person name="Labutti K."/>
            <person name="Salamov A."/>
            <person name="Andreopoulos B."/>
            <person name="Baker S."/>
            <person name="Barry K."/>
            <person name="Bills G."/>
            <person name="Bluhm B."/>
            <person name="Cannon C."/>
            <person name="Castanera R."/>
            <person name="Culley D."/>
            <person name="Daum C."/>
            <person name="Ezra D."/>
            <person name="Gonzalez J."/>
            <person name="Henrissat B."/>
            <person name="Kuo A."/>
            <person name="Liang C."/>
            <person name="Lipzen A."/>
            <person name="Lutzoni F."/>
            <person name="Magnuson J."/>
            <person name="Mondo S."/>
            <person name="Nolan M."/>
            <person name="Ohm R."/>
            <person name="Pangilinan J."/>
            <person name="Park H.-J."/>
            <person name="Ramirez L."/>
            <person name="Alfaro M."/>
            <person name="Sun H."/>
            <person name="Tritt A."/>
            <person name="Yoshinaga Y."/>
            <person name="Zwiers L.-H."/>
            <person name="Turgeon B."/>
            <person name="Goodwin S."/>
            <person name="Spatafora J."/>
            <person name="Crous P."/>
            <person name="Grigoriev I."/>
        </authorList>
    </citation>
    <scope>NUCLEOTIDE SEQUENCE</scope>
    <source>
        <strain evidence="2">CBS 122681</strain>
    </source>
</reference>
<gene>
    <name evidence="2" type="ORF">K491DRAFT_720764</name>
</gene>
<name>A0A6A6SUZ8_9PLEO</name>
<dbReference type="AlphaFoldDB" id="A0A6A6SUZ8"/>
<feature type="region of interest" description="Disordered" evidence="1">
    <location>
        <begin position="90"/>
        <end position="176"/>
    </location>
</feature>
<organism evidence="2 3">
    <name type="scientific">Lophiostoma macrostomum CBS 122681</name>
    <dbReference type="NCBI Taxonomy" id="1314788"/>
    <lineage>
        <taxon>Eukaryota</taxon>
        <taxon>Fungi</taxon>
        <taxon>Dikarya</taxon>
        <taxon>Ascomycota</taxon>
        <taxon>Pezizomycotina</taxon>
        <taxon>Dothideomycetes</taxon>
        <taxon>Pleosporomycetidae</taxon>
        <taxon>Pleosporales</taxon>
        <taxon>Lophiostomataceae</taxon>
        <taxon>Lophiostoma</taxon>
    </lineage>
</organism>
<feature type="compositionally biased region" description="Low complexity" evidence="1">
    <location>
        <begin position="150"/>
        <end position="176"/>
    </location>
</feature>